<evidence type="ECO:0000313" key="4">
    <source>
        <dbReference type="EMBL" id="KII63252.1"/>
    </source>
</evidence>
<dbReference type="OMA" id="DSYARHT"/>
<dbReference type="SMART" id="SM00093">
    <property type="entry name" value="SERPIN"/>
    <property type="match status" value="1"/>
</dbReference>
<evidence type="ECO:0000256" key="1">
    <source>
        <dbReference type="ARBA" id="ARBA00009500"/>
    </source>
</evidence>
<dbReference type="InterPro" id="IPR042185">
    <property type="entry name" value="Serpin_sf_2"/>
</dbReference>
<accession>A0A0C2J2E1</accession>
<dbReference type="Gene3D" id="3.30.497.10">
    <property type="entry name" value="Antithrombin, subunit I, domain 2"/>
    <property type="match status" value="1"/>
</dbReference>
<dbReference type="EMBL" id="JWZT01004756">
    <property type="protein sequence ID" value="KII63252.1"/>
    <property type="molecule type" value="Genomic_DNA"/>
</dbReference>
<comment type="caution">
    <text evidence="4">The sequence shown here is derived from an EMBL/GenBank/DDBJ whole genome shotgun (WGS) entry which is preliminary data.</text>
</comment>
<dbReference type="GO" id="GO:0004867">
    <property type="term" value="F:serine-type endopeptidase inhibitor activity"/>
    <property type="evidence" value="ECO:0007669"/>
    <property type="project" value="InterPro"/>
</dbReference>
<evidence type="ECO:0000313" key="5">
    <source>
        <dbReference type="Proteomes" id="UP000031668"/>
    </source>
</evidence>
<dbReference type="Pfam" id="PF00079">
    <property type="entry name" value="Serpin"/>
    <property type="match status" value="1"/>
</dbReference>
<reference evidence="4 5" key="1">
    <citation type="journal article" date="2014" name="Genome Biol. Evol.">
        <title>The genome of the myxosporean Thelohanellus kitauei shows adaptations to nutrient acquisition within its fish host.</title>
        <authorList>
            <person name="Yang Y."/>
            <person name="Xiong J."/>
            <person name="Zhou Z."/>
            <person name="Huo F."/>
            <person name="Miao W."/>
            <person name="Ran C."/>
            <person name="Liu Y."/>
            <person name="Zhang J."/>
            <person name="Feng J."/>
            <person name="Wang M."/>
            <person name="Wang M."/>
            <person name="Wang L."/>
            <person name="Yao B."/>
        </authorList>
    </citation>
    <scope>NUCLEOTIDE SEQUENCE [LARGE SCALE GENOMIC DNA]</scope>
    <source>
        <strain evidence="4">Wuqing</strain>
    </source>
</reference>
<evidence type="ECO:0000259" key="3">
    <source>
        <dbReference type="SMART" id="SM00093"/>
    </source>
</evidence>
<dbReference type="AlphaFoldDB" id="A0A0C2J2E1"/>
<name>A0A0C2J2E1_THEKT</name>
<sequence length="377" mass="43705">MADSINALTLKLAKCLFSENGQKDMVSVSGFVAYLTLSLINRGLRDTAKDQLSEFLNCNYSFIGTSYTKIDFEYECIDPFVMAEFLTVGSVKSAIFHSGKPVENFKQLALEVYEVELQRIDSTNNDNQLQTLNEWGKTFKEVLFGDIFTIPIKEELSLLIINEYFLRFQWMKPFHVKSTKKTKFTDITGAKYKVEMMKVVDYFKYYDDKDLKASVIFIPLQEVDVFAVIALPHPDNDIQDLLQRMDTKTIESWNDYSFTKKIDLRLPKFEFVYRFSLRGFMEMNNLNSLFDNFEADFSKIIIEGGFLNDYYQASSIHINESGSHVLYQMIDQYTPRVSVGTASVRMMITRPFIFCLYKTTNSLILHISLIAKIFTHV</sequence>
<dbReference type="GO" id="GO:0005615">
    <property type="term" value="C:extracellular space"/>
    <property type="evidence" value="ECO:0007669"/>
    <property type="project" value="InterPro"/>
</dbReference>
<dbReference type="PANTHER" id="PTHR11461:SF211">
    <property type="entry name" value="GH10112P-RELATED"/>
    <property type="match status" value="1"/>
</dbReference>
<feature type="domain" description="Serpin" evidence="3">
    <location>
        <begin position="10"/>
        <end position="372"/>
    </location>
</feature>
<dbReference type="InterPro" id="IPR042178">
    <property type="entry name" value="Serpin_sf_1"/>
</dbReference>
<dbReference type="Gene3D" id="2.30.39.10">
    <property type="entry name" value="Alpha-1-antitrypsin, domain 1"/>
    <property type="match status" value="1"/>
</dbReference>
<dbReference type="PANTHER" id="PTHR11461">
    <property type="entry name" value="SERINE PROTEASE INHIBITOR, SERPIN"/>
    <property type="match status" value="1"/>
</dbReference>
<dbReference type="InterPro" id="IPR000215">
    <property type="entry name" value="Serpin_fam"/>
</dbReference>
<dbReference type="OrthoDB" id="678831at2759"/>
<organism evidence="4 5">
    <name type="scientific">Thelohanellus kitauei</name>
    <name type="common">Myxosporean</name>
    <dbReference type="NCBI Taxonomy" id="669202"/>
    <lineage>
        <taxon>Eukaryota</taxon>
        <taxon>Metazoa</taxon>
        <taxon>Cnidaria</taxon>
        <taxon>Myxozoa</taxon>
        <taxon>Myxosporea</taxon>
        <taxon>Bivalvulida</taxon>
        <taxon>Platysporina</taxon>
        <taxon>Myxobolidae</taxon>
        <taxon>Thelohanellus</taxon>
    </lineage>
</organism>
<dbReference type="InterPro" id="IPR036186">
    <property type="entry name" value="Serpin_sf"/>
</dbReference>
<dbReference type="SUPFAM" id="SSF56574">
    <property type="entry name" value="Serpins"/>
    <property type="match status" value="1"/>
</dbReference>
<evidence type="ECO:0000256" key="2">
    <source>
        <dbReference type="RuleBase" id="RU000411"/>
    </source>
</evidence>
<comment type="similarity">
    <text evidence="1 2">Belongs to the serpin family.</text>
</comment>
<dbReference type="Proteomes" id="UP000031668">
    <property type="component" value="Unassembled WGS sequence"/>
</dbReference>
<proteinExistence type="inferred from homology"/>
<gene>
    <name evidence="4" type="ORF">RF11_03955</name>
</gene>
<keyword evidence="5" id="KW-1185">Reference proteome</keyword>
<dbReference type="InterPro" id="IPR023796">
    <property type="entry name" value="Serpin_dom"/>
</dbReference>
<protein>
    <submittedName>
        <fullName evidence="4">Glia-derived nexin</fullName>
    </submittedName>
</protein>